<dbReference type="PANTHER" id="PTHR31170:SF24">
    <property type="match status" value="1"/>
</dbReference>
<dbReference type="Pfam" id="PF03140">
    <property type="entry name" value="DUF247"/>
    <property type="match status" value="1"/>
</dbReference>
<organism evidence="2 3">
    <name type="scientific">Populus alba x Populus x berolinensis</name>
    <dbReference type="NCBI Taxonomy" id="444605"/>
    <lineage>
        <taxon>Eukaryota</taxon>
        <taxon>Viridiplantae</taxon>
        <taxon>Streptophyta</taxon>
        <taxon>Embryophyta</taxon>
        <taxon>Tracheophyta</taxon>
        <taxon>Spermatophyta</taxon>
        <taxon>Magnoliopsida</taxon>
        <taxon>eudicotyledons</taxon>
        <taxon>Gunneridae</taxon>
        <taxon>Pentapetalae</taxon>
        <taxon>rosids</taxon>
        <taxon>fabids</taxon>
        <taxon>Malpighiales</taxon>
        <taxon>Salicaceae</taxon>
        <taxon>Saliceae</taxon>
        <taxon>Populus</taxon>
    </lineage>
</organism>
<feature type="transmembrane region" description="Helical" evidence="1">
    <location>
        <begin position="421"/>
        <end position="439"/>
    </location>
</feature>
<keyword evidence="1" id="KW-0472">Membrane</keyword>
<keyword evidence="1" id="KW-0812">Transmembrane</keyword>
<proteinExistence type="predicted"/>
<evidence type="ECO:0000313" key="3">
    <source>
        <dbReference type="Proteomes" id="UP001164929"/>
    </source>
</evidence>
<dbReference type="AlphaFoldDB" id="A0AAD6LFZ1"/>
<evidence type="ECO:0000313" key="2">
    <source>
        <dbReference type="EMBL" id="KAJ6959118.1"/>
    </source>
</evidence>
<dbReference type="InterPro" id="IPR004158">
    <property type="entry name" value="DUF247_pln"/>
</dbReference>
<protein>
    <submittedName>
        <fullName evidence="2">Uncharacterized protein</fullName>
    </submittedName>
</protein>
<dbReference type="PANTHER" id="PTHR31170">
    <property type="entry name" value="BNAC04G53230D PROTEIN"/>
    <property type="match status" value="1"/>
</dbReference>
<keyword evidence="1" id="KW-1133">Transmembrane helix</keyword>
<gene>
    <name evidence="2" type="ORF">NC653_037420</name>
</gene>
<dbReference type="EMBL" id="JAQIZT010000017">
    <property type="protein sequence ID" value="KAJ6959118.1"/>
    <property type="molecule type" value="Genomic_DNA"/>
</dbReference>
<evidence type="ECO:0000256" key="1">
    <source>
        <dbReference type="SAM" id="Phobius"/>
    </source>
</evidence>
<accession>A0AAD6LFZ1</accession>
<reference evidence="2" key="1">
    <citation type="journal article" date="2023" name="Mol. Ecol. Resour.">
        <title>Chromosome-level genome assembly of a triploid poplar Populus alba 'Berolinensis'.</title>
        <authorList>
            <person name="Chen S."/>
            <person name="Yu Y."/>
            <person name="Wang X."/>
            <person name="Wang S."/>
            <person name="Zhang T."/>
            <person name="Zhou Y."/>
            <person name="He R."/>
            <person name="Meng N."/>
            <person name="Wang Y."/>
            <person name="Liu W."/>
            <person name="Liu Z."/>
            <person name="Liu J."/>
            <person name="Guo Q."/>
            <person name="Huang H."/>
            <person name="Sederoff R.R."/>
            <person name="Wang G."/>
            <person name="Qu G."/>
            <person name="Chen S."/>
        </authorList>
    </citation>
    <scope>NUCLEOTIDE SEQUENCE</scope>
    <source>
        <strain evidence="2">SC-2020</strain>
    </source>
</reference>
<comment type="caution">
    <text evidence="2">The sequence shown here is derived from an EMBL/GenBank/DDBJ whole genome shotgun (WGS) entry which is preliminary data.</text>
</comment>
<keyword evidence="3" id="KW-1185">Reference proteome</keyword>
<sequence length="446" mass="51013">MAHGHRIPLLDMAKLFDSRGPKTTKVTNPLNVDKSKRLREAEIYRKGARCLGLYTEILSSDLPQGRGHPSPQHASALGKAYAPLLISIGPLNRQNKRLEAMEKEKLKYLKKLTERDGKKIIDILISIKNQEERLRHCYSEKFKSIESRDFVEMILLDAVFIIQFLSESKDDKGPKNFEPRMTFDIREDLMLLENQLPLFIIQEIYDQVKPPSEDATAIPFLDLATFHFGKYTFSQGVETSPSVKGSRHFTDLLRNLMLNGAIQRSYSLNPIMLKYSAVMLRKAGVKFQVTQDKCLVNIKFEKGVLKIPRLEVDHCFERLVRNIMALEQCCNPFEAHVCSYIKFMDHLIDSAEDVGLLVRKGIILNWLGDDAAVSNMINHFCENIGDNYTCFGDISQKINAHYESRFNHMKATLKLIYFPNIWRGTATVAAAILLILTLIQTIKSFL</sequence>
<name>A0AAD6LFZ1_9ROSI</name>
<dbReference type="Proteomes" id="UP001164929">
    <property type="component" value="Chromosome 17"/>
</dbReference>